<dbReference type="Gene3D" id="3.40.1550.20">
    <property type="entry name" value="Transcriptional regulator MraZ domain"/>
    <property type="match status" value="1"/>
</dbReference>
<feature type="domain" description="SpoVT-AbrB" evidence="2">
    <location>
        <begin position="61"/>
        <end position="105"/>
    </location>
</feature>
<dbReference type="Proteomes" id="UP000593892">
    <property type="component" value="Chromosome"/>
</dbReference>
<dbReference type="Pfam" id="PF02381">
    <property type="entry name" value="MraZ"/>
    <property type="match status" value="1"/>
</dbReference>
<dbReference type="GO" id="GO:0003677">
    <property type="term" value="F:DNA binding"/>
    <property type="evidence" value="ECO:0007669"/>
    <property type="project" value="UniProtKB-UniRule"/>
</dbReference>
<keyword evidence="4" id="KW-1185">Reference proteome</keyword>
<dbReference type="CDD" id="cd16321">
    <property type="entry name" value="MraZ_C"/>
    <property type="match status" value="1"/>
</dbReference>
<accession>A0A7S7NXK3</accession>
<gene>
    <name evidence="3" type="ORF">IRI77_17230</name>
</gene>
<dbReference type="EMBL" id="CP063849">
    <property type="protein sequence ID" value="QOY91617.1"/>
    <property type="molecule type" value="Genomic_DNA"/>
</dbReference>
<evidence type="ECO:0000313" key="3">
    <source>
        <dbReference type="EMBL" id="QOY91617.1"/>
    </source>
</evidence>
<reference evidence="3 4" key="1">
    <citation type="submission" date="2020-10" db="EMBL/GenBank/DDBJ databases">
        <title>Complete genome sequence of Paludibaculum fermentans P105T, a facultatively anaerobic acidobacterium capable of dissimilatory Fe(III) reduction.</title>
        <authorList>
            <person name="Dedysh S.N."/>
            <person name="Beletsky A.V."/>
            <person name="Kulichevskaya I.S."/>
            <person name="Mardanov A.V."/>
            <person name="Ravin N.V."/>
        </authorList>
    </citation>
    <scope>NUCLEOTIDE SEQUENCE [LARGE SCALE GENOMIC DNA]</scope>
    <source>
        <strain evidence="3 4">P105</strain>
    </source>
</reference>
<dbReference type="InterPro" id="IPR038619">
    <property type="entry name" value="MraZ_sf"/>
</dbReference>
<protein>
    <recommendedName>
        <fullName evidence="2">SpoVT-AbrB domain-containing protein</fullName>
    </recommendedName>
</protein>
<proteinExistence type="predicted"/>
<dbReference type="PROSITE" id="PS51740">
    <property type="entry name" value="SPOVT_ABRB"/>
    <property type="match status" value="1"/>
</dbReference>
<keyword evidence="1" id="KW-0238">DNA-binding</keyword>
<dbReference type="SUPFAM" id="SSF89447">
    <property type="entry name" value="AbrB/MazE/MraZ-like"/>
    <property type="match status" value="1"/>
</dbReference>
<evidence type="ECO:0000259" key="2">
    <source>
        <dbReference type="PROSITE" id="PS51740"/>
    </source>
</evidence>
<name>A0A7S7NXK3_PALFE</name>
<dbReference type="InterPro" id="IPR007159">
    <property type="entry name" value="SpoVT-AbrB_dom"/>
</dbReference>
<dbReference type="InterPro" id="IPR035644">
    <property type="entry name" value="MraZ_C"/>
</dbReference>
<dbReference type="KEGG" id="pfer:IRI77_17230"/>
<sequence length="131" mass="14963">MKLPAKYQEYLKALIDKTLFATMYEGMARIYCNGSFERNLELLSEEPALLETMAKYGDMFGADVDLDPQGRITIPQSLRKLLGLEDKSVYLRFDGDVISIYSEEQHKTEQARLMAEIEESLKAAKAKGFRL</sequence>
<evidence type="ECO:0000256" key="1">
    <source>
        <dbReference type="PROSITE-ProRule" id="PRU01076"/>
    </source>
</evidence>
<dbReference type="InterPro" id="IPR020603">
    <property type="entry name" value="MraZ_dom"/>
</dbReference>
<dbReference type="RefSeq" id="WP_194453271.1">
    <property type="nucleotide sequence ID" value="NZ_CP063849.1"/>
</dbReference>
<evidence type="ECO:0000313" key="4">
    <source>
        <dbReference type="Proteomes" id="UP000593892"/>
    </source>
</evidence>
<dbReference type="InterPro" id="IPR037914">
    <property type="entry name" value="SpoVT-AbrB_sf"/>
</dbReference>
<organism evidence="3 4">
    <name type="scientific">Paludibaculum fermentans</name>
    <dbReference type="NCBI Taxonomy" id="1473598"/>
    <lineage>
        <taxon>Bacteria</taxon>
        <taxon>Pseudomonadati</taxon>
        <taxon>Acidobacteriota</taxon>
        <taxon>Terriglobia</taxon>
        <taxon>Bryobacterales</taxon>
        <taxon>Bryobacteraceae</taxon>
        <taxon>Paludibaculum</taxon>
    </lineage>
</organism>
<dbReference type="AlphaFoldDB" id="A0A7S7NXK3"/>